<proteinExistence type="predicted"/>
<keyword evidence="2" id="KW-1185">Reference proteome</keyword>
<name>A0A085LNR1_9BILA</name>
<accession>A0A085LNR1</accession>
<dbReference type="AlphaFoldDB" id="A0A085LNR1"/>
<protein>
    <recommendedName>
        <fullName evidence="3">ISXO2-like transposase domain-containing protein</fullName>
    </recommendedName>
</protein>
<sequence>MPLPGVLSRVLDEPTALAFLQDSGIMHRHRYCTCEAPMTIRWSPDGSLARWRCSKRQCRRDVGLCTGTWLEGTQLPLRTAVHFMYWWSYRQTTVEFCARELGMNKNSTVQWNRRMRQVAEDALAACDFIGGPGCTVEVDETLFGNRKSIRRAWLASIGSQ</sequence>
<evidence type="ECO:0008006" key="3">
    <source>
        <dbReference type="Google" id="ProtNLM"/>
    </source>
</evidence>
<dbReference type="Proteomes" id="UP000030764">
    <property type="component" value="Unassembled WGS sequence"/>
</dbReference>
<reference evidence="1 2" key="1">
    <citation type="journal article" date="2014" name="Nat. Genet.">
        <title>Genome and transcriptome of the porcine whipworm Trichuris suis.</title>
        <authorList>
            <person name="Jex A.R."/>
            <person name="Nejsum P."/>
            <person name="Schwarz E.M."/>
            <person name="Hu L."/>
            <person name="Young N.D."/>
            <person name="Hall R.S."/>
            <person name="Korhonen P.K."/>
            <person name="Liao S."/>
            <person name="Thamsborg S."/>
            <person name="Xia J."/>
            <person name="Xu P."/>
            <person name="Wang S."/>
            <person name="Scheerlinck J.P."/>
            <person name="Hofmann A."/>
            <person name="Sternberg P.W."/>
            <person name="Wang J."/>
            <person name="Gasser R.B."/>
        </authorList>
    </citation>
    <scope>NUCLEOTIDE SEQUENCE [LARGE SCALE GENOMIC DNA]</scope>
    <source>
        <strain evidence="1">DCEP-RM93M</strain>
    </source>
</reference>
<evidence type="ECO:0000313" key="2">
    <source>
        <dbReference type="Proteomes" id="UP000030764"/>
    </source>
</evidence>
<gene>
    <name evidence="1" type="ORF">M513_12506</name>
</gene>
<organism evidence="1 2">
    <name type="scientific">Trichuris suis</name>
    <name type="common">pig whipworm</name>
    <dbReference type="NCBI Taxonomy" id="68888"/>
    <lineage>
        <taxon>Eukaryota</taxon>
        <taxon>Metazoa</taxon>
        <taxon>Ecdysozoa</taxon>
        <taxon>Nematoda</taxon>
        <taxon>Enoplea</taxon>
        <taxon>Dorylaimia</taxon>
        <taxon>Trichinellida</taxon>
        <taxon>Trichuridae</taxon>
        <taxon>Trichuris</taxon>
    </lineage>
</organism>
<dbReference type="EMBL" id="KL363361">
    <property type="protein sequence ID" value="KFD46607.1"/>
    <property type="molecule type" value="Genomic_DNA"/>
</dbReference>
<evidence type="ECO:0000313" key="1">
    <source>
        <dbReference type="EMBL" id="KFD46607.1"/>
    </source>
</evidence>